<dbReference type="GO" id="GO:0006749">
    <property type="term" value="P:glutathione metabolic process"/>
    <property type="evidence" value="ECO:0007669"/>
    <property type="project" value="TreeGrafter"/>
</dbReference>
<evidence type="ECO:0000259" key="3">
    <source>
        <dbReference type="Pfam" id="PF01323"/>
    </source>
</evidence>
<organism evidence="4 5">
    <name type="scientific">Pseudooceanicola algae</name>
    <dbReference type="NCBI Taxonomy" id="1537215"/>
    <lineage>
        <taxon>Bacteria</taxon>
        <taxon>Pseudomonadati</taxon>
        <taxon>Pseudomonadota</taxon>
        <taxon>Alphaproteobacteria</taxon>
        <taxon>Rhodobacterales</taxon>
        <taxon>Paracoccaceae</taxon>
        <taxon>Pseudooceanicola</taxon>
    </lineage>
</organism>
<feature type="active site" description="Nucleophile" evidence="2">
    <location>
        <position position="13"/>
    </location>
</feature>
<keyword evidence="5" id="KW-1185">Reference proteome</keyword>
<dbReference type="KEGG" id="palw:PSAL_016240"/>
<dbReference type="Pfam" id="PF01323">
    <property type="entry name" value="DSBA"/>
    <property type="match status" value="1"/>
</dbReference>
<proteinExistence type="inferred from homology"/>
<dbReference type="EMBL" id="CP060436">
    <property type="protein sequence ID" value="QPM90386.1"/>
    <property type="molecule type" value="Genomic_DNA"/>
</dbReference>
<dbReference type="InterPro" id="IPR001853">
    <property type="entry name" value="DSBA-like_thioredoxin_dom"/>
</dbReference>
<evidence type="ECO:0000256" key="2">
    <source>
        <dbReference type="PIRSR" id="PIRSR006386-1"/>
    </source>
</evidence>
<comment type="similarity">
    <text evidence="1">Belongs to the GST superfamily. NadH family.</text>
</comment>
<feature type="domain" description="DSBA-like thioredoxin" evidence="3">
    <location>
        <begin position="5"/>
        <end position="196"/>
    </location>
</feature>
<dbReference type="PANTHER" id="PTHR42943:SF2">
    <property type="entry name" value="GLUTATHIONE S-TRANSFERASE KAPPA 1"/>
    <property type="match status" value="1"/>
</dbReference>
<dbReference type="OrthoDB" id="5244108at2"/>
<dbReference type="GO" id="GO:0004602">
    <property type="term" value="F:glutathione peroxidase activity"/>
    <property type="evidence" value="ECO:0007669"/>
    <property type="project" value="TreeGrafter"/>
</dbReference>
<gene>
    <name evidence="4" type="primary">nsaD</name>
    <name evidence="4" type="ORF">PSAL_016240</name>
</gene>
<dbReference type="GO" id="GO:0004364">
    <property type="term" value="F:glutathione transferase activity"/>
    <property type="evidence" value="ECO:0007669"/>
    <property type="project" value="TreeGrafter"/>
</dbReference>
<accession>A0A418SHL7</accession>
<evidence type="ECO:0000256" key="1">
    <source>
        <dbReference type="PIRNR" id="PIRNR006386"/>
    </source>
</evidence>
<dbReference type="RefSeq" id="WP_119838924.1">
    <property type="nucleotide sequence ID" value="NZ_CP060436.1"/>
</dbReference>
<sequence>MARHIDYFFTPISPFTYLAGDGLEQLARAHDLSVTYKPVNLGKVFAATGGVAPADRAPARQEYRMQELRRARAKTGMDMVLTPAFFPTNPAPASYAIIAAQAAGGGDLGALVQSLLRACWAEEKDIAEDAVIQECLSASGFDTSLTMSGMLTGAETFESNTEEAVASGVFGAPFYIVDGQEKFWGHDRLGDLDLYLQGRL</sequence>
<comment type="catalytic activity">
    <reaction evidence="1">
        <text>2-hydroxychromene-2-carboxylate = (3E)-4-(2-hydroxyphenyl)-2-oxobut-3-enoate</text>
        <dbReference type="Rhea" id="RHEA:27401"/>
        <dbReference type="ChEBI" id="CHEBI:59350"/>
        <dbReference type="ChEBI" id="CHEBI:59353"/>
        <dbReference type="EC" id="5.99.1.4"/>
    </reaction>
</comment>
<evidence type="ECO:0000313" key="5">
    <source>
        <dbReference type="Proteomes" id="UP000283786"/>
    </source>
</evidence>
<dbReference type="InterPro" id="IPR044087">
    <property type="entry name" value="NahD-like"/>
</dbReference>
<keyword evidence="1 4" id="KW-0413">Isomerase</keyword>
<protein>
    <recommendedName>
        <fullName evidence="1">2-hydroxychromene-2-carboxylate isomerase</fullName>
        <ecNumber evidence="1">5.99.1.4</ecNumber>
    </recommendedName>
</protein>
<dbReference type="InterPro" id="IPR014440">
    <property type="entry name" value="HCCAis_GSTk"/>
</dbReference>
<name>A0A418SHL7_9RHOB</name>
<dbReference type="GO" id="GO:0018845">
    <property type="term" value="F:2-hydroxychromene-2-carboxylate isomerase activity"/>
    <property type="evidence" value="ECO:0007669"/>
    <property type="project" value="UniProtKB-UniRule"/>
</dbReference>
<dbReference type="Proteomes" id="UP000283786">
    <property type="component" value="Chromosome"/>
</dbReference>
<dbReference type="InterPro" id="IPR036249">
    <property type="entry name" value="Thioredoxin-like_sf"/>
</dbReference>
<reference evidence="4 5" key="1">
    <citation type="submission" date="2020-08" db="EMBL/GenBank/DDBJ databases">
        <title>Genome sequence of Rhodobacteraceae bacterium Lw-13e.</title>
        <authorList>
            <person name="Poehlein A."/>
            <person name="Wolter L."/>
            <person name="Daniel R."/>
            <person name="Brinkhoff T."/>
        </authorList>
    </citation>
    <scope>NUCLEOTIDE SEQUENCE [LARGE SCALE GENOMIC DNA]</scope>
    <source>
        <strain evidence="4 5">Lw-13e</strain>
    </source>
</reference>
<dbReference type="GO" id="GO:1901170">
    <property type="term" value="P:naphthalene catabolic process"/>
    <property type="evidence" value="ECO:0007669"/>
    <property type="project" value="InterPro"/>
</dbReference>
<dbReference type="Gene3D" id="3.40.30.10">
    <property type="entry name" value="Glutaredoxin"/>
    <property type="match status" value="1"/>
</dbReference>
<evidence type="ECO:0000313" key="4">
    <source>
        <dbReference type="EMBL" id="QPM90386.1"/>
    </source>
</evidence>
<dbReference type="PANTHER" id="PTHR42943">
    <property type="entry name" value="GLUTATHIONE S-TRANSFERASE KAPPA"/>
    <property type="match status" value="1"/>
</dbReference>
<dbReference type="CDD" id="cd03022">
    <property type="entry name" value="DsbA_HCCA_Iso"/>
    <property type="match status" value="1"/>
</dbReference>
<dbReference type="InterPro" id="IPR051924">
    <property type="entry name" value="GST_Kappa/NadH"/>
</dbReference>
<dbReference type="PIRSF" id="PIRSF006386">
    <property type="entry name" value="HCCAis_GSTk"/>
    <property type="match status" value="1"/>
</dbReference>
<dbReference type="AlphaFoldDB" id="A0A418SHL7"/>
<dbReference type="SUPFAM" id="SSF52833">
    <property type="entry name" value="Thioredoxin-like"/>
    <property type="match status" value="1"/>
</dbReference>
<dbReference type="EC" id="5.99.1.4" evidence="1"/>